<dbReference type="EMBL" id="BQNB010012112">
    <property type="protein sequence ID" value="GJS99366.1"/>
    <property type="molecule type" value="Genomic_DNA"/>
</dbReference>
<keyword evidence="3" id="KW-1185">Reference proteome</keyword>
<reference evidence="2" key="1">
    <citation type="journal article" date="2022" name="Int. J. Mol. Sci.">
        <title>Draft Genome of Tanacetum Coccineum: Genomic Comparison of Closely Related Tanacetum-Family Plants.</title>
        <authorList>
            <person name="Yamashiro T."/>
            <person name="Shiraishi A."/>
            <person name="Nakayama K."/>
            <person name="Satake H."/>
        </authorList>
    </citation>
    <scope>NUCLEOTIDE SEQUENCE</scope>
</reference>
<proteinExistence type="predicted"/>
<sequence>MDWSSTRGSILIWDDLTTRFLTQFFPPERTSKLRNDILRFQQHQDESLYDAWTRFKDLIQKVPHHGHDLWHQVQIFYYHVNYATQMAIDYAAGGRLRKLRPEVAWETIEDLAQYEEEKWNYPIFFEKVSPDYINATLEQELESIECQVESLMRNEVLLKYEVGFTFPKRPYQEELEARILNLINHQEDQVRQVEFNMRKTKDTLCVLRIV</sequence>
<evidence type="ECO:0000313" key="3">
    <source>
        <dbReference type="Proteomes" id="UP001151760"/>
    </source>
</evidence>
<evidence type="ECO:0000259" key="1">
    <source>
        <dbReference type="Pfam" id="PF03732"/>
    </source>
</evidence>
<dbReference type="InterPro" id="IPR005162">
    <property type="entry name" value="Retrotrans_gag_dom"/>
</dbReference>
<dbReference type="PANTHER" id="PTHR33223:SF11">
    <property type="entry name" value="ELEMENT PROTEIN, PUTATIVE-RELATED"/>
    <property type="match status" value="1"/>
</dbReference>
<name>A0ABQ5ACU2_9ASTR</name>
<comment type="caution">
    <text evidence="2">The sequence shown here is derived from an EMBL/GenBank/DDBJ whole genome shotgun (WGS) entry which is preliminary data.</text>
</comment>
<dbReference type="PANTHER" id="PTHR33223">
    <property type="entry name" value="CCHC-TYPE DOMAIN-CONTAINING PROTEIN"/>
    <property type="match status" value="1"/>
</dbReference>
<protein>
    <submittedName>
        <fullName evidence="2">Zinc finger, CCHC-type containing protein</fullName>
    </submittedName>
</protein>
<dbReference type="Proteomes" id="UP001151760">
    <property type="component" value="Unassembled WGS sequence"/>
</dbReference>
<feature type="domain" description="Retrotransposon gag" evidence="1">
    <location>
        <begin position="9"/>
        <end position="77"/>
    </location>
</feature>
<organism evidence="2 3">
    <name type="scientific">Tanacetum coccineum</name>
    <dbReference type="NCBI Taxonomy" id="301880"/>
    <lineage>
        <taxon>Eukaryota</taxon>
        <taxon>Viridiplantae</taxon>
        <taxon>Streptophyta</taxon>
        <taxon>Embryophyta</taxon>
        <taxon>Tracheophyta</taxon>
        <taxon>Spermatophyta</taxon>
        <taxon>Magnoliopsida</taxon>
        <taxon>eudicotyledons</taxon>
        <taxon>Gunneridae</taxon>
        <taxon>Pentapetalae</taxon>
        <taxon>asterids</taxon>
        <taxon>campanulids</taxon>
        <taxon>Asterales</taxon>
        <taxon>Asteraceae</taxon>
        <taxon>Asteroideae</taxon>
        <taxon>Anthemideae</taxon>
        <taxon>Anthemidinae</taxon>
        <taxon>Tanacetum</taxon>
    </lineage>
</organism>
<reference evidence="2" key="2">
    <citation type="submission" date="2022-01" db="EMBL/GenBank/DDBJ databases">
        <authorList>
            <person name="Yamashiro T."/>
            <person name="Shiraishi A."/>
            <person name="Satake H."/>
            <person name="Nakayama K."/>
        </authorList>
    </citation>
    <scope>NUCLEOTIDE SEQUENCE</scope>
</reference>
<gene>
    <name evidence="2" type="ORF">Tco_0820536</name>
</gene>
<accession>A0ABQ5ACU2</accession>
<evidence type="ECO:0000313" key="2">
    <source>
        <dbReference type="EMBL" id="GJS99366.1"/>
    </source>
</evidence>
<dbReference type="Pfam" id="PF03732">
    <property type="entry name" value="Retrotrans_gag"/>
    <property type="match status" value="1"/>
</dbReference>